<evidence type="ECO:0000313" key="2">
    <source>
        <dbReference type="EMBL" id="GAA53097.1"/>
    </source>
</evidence>
<dbReference type="Proteomes" id="UP000008909">
    <property type="component" value="Unassembled WGS sequence"/>
</dbReference>
<reference key="2">
    <citation type="submission" date="2011-10" db="EMBL/GenBank/DDBJ databases">
        <title>The genome and transcriptome sequence of Clonorchis sinensis provide insights into the carcinogenic liver fluke.</title>
        <authorList>
            <person name="Wang X."/>
            <person name="Huang Y."/>
            <person name="Chen W."/>
            <person name="Liu H."/>
            <person name="Guo L."/>
            <person name="Chen Y."/>
            <person name="Luo F."/>
            <person name="Zhou W."/>
            <person name="Sun J."/>
            <person name="Mao Q."/>
            <person name="Liang P."/>
            <person name="Zhou C."/>
            <person name="Tian Y."/>
            <person name="Men J."/>
            <person name="Lv X."/>
            <person name="Huang L."/>
            <person name="Zhou J."/>
            <person name="Hu Y."/>
            <person name="Li R."/>
            <person name="Zhang F."/>
            <person name="Lei H."/>
            <person name="Li X."/>
            <person name="Hu X."/>
            <person name="Liang C."/>
            <person name="Xu J."/>
            <person name="Wu Z."/>
            <person name="Yu X."/>
        </authorList>
    </citation>
    <scope>NUCLEOTIDE SEQUENCE</scope>
    <source>
        <strain>Henan</strain>
    </source>
</reference>
<reference evidence="2" key="1">
    <citation type="journal article" date="2011" name="Genome Biol.">
        <title>The draft genome of the carcinogenic human liver fluke Clonorchis sinensis.</title>
        <authorList>
            <person name="Wang X."/>
            <person name="Chen W."/>
            <person name="Huang Y."/>
            <person name="Sun J."/>
            <person name="Men J."/>
            <person name="Liu H."/>
            <person name="Luo F."/>
            <person name="Guo L."/>
            <person name="Lv X."/>
            <person name="Deng C."/>
            <person name="Zhou C."/>
            <person name="Fan Y."/>
            <person name="Li X."/>
            <person name="Huang L."/>
            <person name="Hu Y."/>
            <person name="Liang C."/>
            <person name="Hu X."/>
            <person name="Xu J."/>
            <person name="Yu X."/>
        </authorList>
    </citation>
    <scope>NUCLEOTIDE SEQUENCE [LARGE SCALE GENOMIC DNA]</scope>
    <source>
        <strain evidence="2">Henan</strain>
    </source>
</reference>
<dbReference type="EMBL" id="DF143417">
    <property type="protein sequence ID" value="GAA53097.1"/>
    <property type="molecule type" value="Genomic_DNA"/>
</dbReference>
<keyword evidence="3" id="KW-1185">Reference proteome</keyword>
<evidence type="ECO:0000256" key="1">
    <source>
        <dbReference type="SAM" id="Phobius"/>
    </source>
</evidence>
<organism evidence="2 3">
    <name type="scientific">Clonorchis sinensis</name>
    <name type="common">Chinese liver fluke</name>
    <dbReference type="NCBI Taxonomy" id="79923"/>
    <lineage>
        <taxon>Eukaryota</taxon>
        <taxon>Metazoa</taxon>
        <taxon>Spiralia</taxon>
        <taxon>Lophotrochozoa</taxon>
        <taxon>Platyhelminthes</taxon>
        <taxon>Trematoda</taxon>
        <taxon>Digenea</taxon>
        <taxon>Opisthorchiida</taxon>
        <taxon>Opisthorchiata</taxon>
        <taxon>Opisthorchiidae</taxon>
        <taxon>Clonorchis</taxon>
    </lineage>
</organism>
<dbReference type="AlphaFoldDB" id="G7YJG2"/>
<feature type="transmembrane region" description="Helical" evidence="1">
    <location>
        <begin position="17"/>
        <end position="35"/>
    </location>
</feature>
<accession>G7YJG2</accession>
<gene>
    <name evidence="2" type="ORF">CLF_109525</name>
</gene>
<evidence type="ECO:0000313" key="3">
    <source>
        <dbReference type="Proteomes" id="UP000008909"/>
    </source>
</evidence>
<keyword evidence="1" id="KW-0472">Membrane</keyword>
<keyword evidence="1" id="KW-0812">Transmembrane</keyword>
<proteinExistence type="predicted"/>
<keyword evidence="1" id="KW-1133">Transmembrane helix</keyword>
<protein>
    <submittedName>
        <fullName evidence="2">Uncharacterized protein</fullName>
    </submittedName>
</protein>
<sequence length="133" mass="15646">MCSCALRVTTCRMEGLLVMRLIPALCYVYIVRLGILHYPSSRLIFLATFVQDVNNRCVTGTRSRSDCEAVEIQKLWQCPGRTEFKHSMIYEKLIQRTVELNSTWKRRLNEGNISVSYCLVRMYTLVYRRLNNR</sequence>
<name>G7YJG2_CLOSI</name>